<evidence type="ECO:0000313" key="2">
    <source>
        <dbReference type="EMBL" id="CAA6823665.1"/>
    </source>
</evidence>
<protein>
    <recommendedName>
        <fullName evidence="1">LUD domain-containing protein</fullName>
    </recommendedName>
</protein>
<proteinExistence type="predicted"/>
<dbReference type="InterPro" id="IPR024185">
    <property type="entry name" value="FTHF_cligase-like_sf"/>
</dbReference>
<sequence>MTRAKDNILKRLKKIKENPSTLPYPNLAEEALEIYPEATDSLDVLFAQTFQSNGGKFVYCGSQKELIDNLQLLSKQKKWSKVYCWESELQQLFDQQNFVYHAQKEALIHSDASITTCDALVARTGAVLLSSNTESGRSLSIVPPVHIVIATSNQVIYNIKEVLNLQTAREAQWPSMLCFASTNSRTADIEKTLVNGAHGPKELYVFFLEI</sequence>
<accession>A0A6S6TW89</accession>
<dbReference type="PANTHER" id="PTHR43682:SF1">
    <property type="entry name" value="LACTATE UTILIZATION PROTEIN C"/>
    <property type="match status" value="1"/>
</dbReference>
<reference evidence="2" key="1">
    <citation type="submission" date="2020-01" db="EMBL/GenBank/DDBJ databases">
        <authorList>
            <person name="Meier V. D."/>
            <person name="Meier V D."/>
        </authorList>
    </citation>
    <scope>NUCLEOTIDE SEQUENCE</scope>
    <source>
        <strain evidence="2">HLG_WM_MAG_10</strain>
    </source>
</reference>
<dbReference type="InterPro" id="IPR037171">
    <property type="entry name" value="NagB/RpiA_transferase-like"/>
</dbReference>
<name>A0A6S6TW89_9BACT</name>
<dbReference type="SUPFAM" id="SSF100950">
    <property type="entry name" value="NagB/RpiA/CoA transferase-like"/>
    <property type="match status" value="1"/>
</dbReference>
<dbReference type="Gene3D" id="3.40.50.10420">
    <property type="entry name" value="NagB/RpiA/CoA transferase-like"/>
    <property type="match status" value="1"/>
</dbReference>
<gene>
    <name evidence="2" type="ORF">HELGO_WM19143</name>
</gene>
<dbReference type="InterPro" id="IPR003741">
    <property type="entry name" value="LUD_dom"/>
</dbReference>
<dbReference type="AlphaFoldDB" id="A0A6S6TW89"/>
<feature type="domain" description="LUD" evidence="1">
    <location>
        <begin position="65"/>
        <end position="207"/>
    </location>
</feature>
<dbReference type="Pfam" id="PF02589">
    <property type="entry name" value="LUD_dom"/>
    <property type="match status" value="1"/>
</dbReference>
<dbReference type="EMBL" id="CACVAQ010000331">
    <property type="protein sequence ID" value="CAA6823665.1"/>
    <property type="molecule type" value="Genomic_DNA"/>
</dbReference>
<organism evidence="2">
    <name type="scientific">uncultured Aureispira sp</name>
    <dbReference type="NCBI Taxonomy" id="1331704"/>
    <lineage>
        <taxon>Bacteria</taxon>
        <taxon>Pseudomonadati</taxon>
        <taxon>Bacteroidota</taxon>
        <taxon>Saprospiria</taxon>
        <taxon>Saprospirales</taxon>
        <taxon>Saprospiraceae</taxon>
        <taxon>Aureispira</taxon>
        <taxon>environmental samples</taxon>
    </lineage>
</organism>
<dbReference type="PANTHER" id="PTHR43682">
    <property type="entry name" value="LACTATE UTILIZATION PROTEIN C"/>
    <property type="match status" value="1"/>
</dbReference>
<evidence type="ECO:0000259" key="1">
    <source>
        <dbReference type="Pfam" id="PF02589"/>
    </source>
</evidence>